<feature type="transmembrane region" description="Helical" evidence="1">
    <location>
        <begin position="30"/>
        <end position="50"/>
    </location>
</feature>
<reference evidence="2 3" key="1">
    <citation type="journal article" date="2018" name="Nat. Biotechnol.">
        <title>A standardized bacterial taxonomy based on genome phylogeny substantially revises the tree of life.</title>
        <authorList>
            <person name="Parks D.H."/>
            <person name="Chuvochina M."/>
            <person name="Waite D.W."/>
            <person name="Rinke C."/>
            <person name="Skarshewski A."/>
            <person name="Chaumeil P.A."/>
            <person name="Hugenholtz P."/>
        </authorList>
    </citation>
    <scope>NUCLEOTIDE SEQUENCE [LARGE SCALE GENOMIC DNA]</scope>
    <source>
        <strain evidence="2">UBA9956</strain>
    </source>
</reference>
<feature type="non-terminal residue" evidence="2">
    <location>
        <position position="60"/>
    </location>
</feature>
<proteinExistence type="predicted"/>
<dbReference type="EMBL" id="DMZY01000030">
    <property type="protein sequence ID" value="HAV91728.1"/>
    <property type="molecule type" value="Genomic_DNA"/>
</dbReference>
<keyword evidence="1" id="KW-0472">Membrane</keyword>
<dbReference type="AlphaFoldDB" id="A0A350H862"/>
<keyword evidence="1" id="KW-0812">Transmembrane</keyword>
<feature type="transmembrane region" description="Helical" evidence="1">
    <location>
        <begin position="6"/>
        <end position="23"/>
    </location>
</feature>
<keyword evidence="1" id="KW-1133">Transmembrane helix</keyword>
<sequence length="60" mass="6721">MSGTFIFSMIFSILIVYFVGDISKILRNMLIMVIFAFSALFFLQVGGVAYDLNIFPSGIM</sequence>
<dbReference type="Proteomes" id="UP000264062">
    <property type="component" value="Unassembled WGS sequence"/>
</dbReference>
<name>A0A350H862_UNCW3</name>
<organism evidence="2 3">
    <name type="scientific">candidate division WOR-3 bacterium</name>
    <dbReference type="NCBI Taxonomy" id="2052148"/>
    <lineage>
        <taxon>Bacteria</taxon>
        <taxon>Bacteria division WOR-3</taxon>
    </lineage>
</organism>
<protein>
    <submittedName>
        <fullName evidence="2">Uncharacterized protein</fullName>
    </submittedName>
</protein>
<evidence type="ECO:0000313" key="3">
    <source>
        <dbReference type="Proteomes" id="UP000264062"/>
    </source>
</evidence>
<accession>A0A350H862</accession>
<evidence type="ECO:0000256" key="1">
    <source>
        <dbReference type="SAM" id="Phobius"/>
    </source>
</evidence>
<gene>
    <name evidence="2" type="ORF">DCW38_00900</name>
</gene>
<comment type="caution">
    <text evidence="2">The sequence shown here is derived from an EMBL/GenBank/DDBJ whole genome shotgun (WGS) entry which is preliminary data.</text>
</comment>
<evidence type="ECO:0000313" key="2">
    <source>
        <dbReference type="EMBL" id="HAV91728.1"/>
    </source>
</evidence>